<comment type="subcellular location">
    <subcellularLocation>
        <location evidence="1 7">Cell membrane</location>
        <topology evidence="1 7">Multi-pass membrane protein</topology>
    </subcellularLocation>
</comment>
<dbReference type="OrthoDB" id="9804353at2"/>
<name>A0A517SRB6_9BACT</name>
<evidence type="ECO:0000259" key="8">
    <source>
        <dbReference type="PROSITE" id="PS50928"/>
    </source>
</evidence>
<protein>
    <submittedName>
        <fullName evidence="9">Bicarbonate transport system permease protein CmpB</fullName>
    </submittedName>
</protein>
<dbReference type="GO" id="GO:0055085">
    <property type="term" value="P:transmembrane transport"/>
    <property type="evidence" value="ECO:0007669"/>
    <property type="project" value="InterPro"/>
</dbReference>
<evidence type="ECO:0000256" key="5">
    <source>
        <dbReference type="ARBA" id="ARBA00022989"/>
    </source>
</evidence>
<reference evidence="9 10" key="1">
    <citation type="submission" date="2019-02" db="EMBL/GenBank/DDBJ databases">
        <title>Deep-cultivation of Planctomycetes and their phenomic and genomic characterization uncovers novel biology.</title>
        <authorList>
            <person name="Wiegand S."/>
            <person name="Jogler M."/>
            <person name="Boedeker C."/>
            <person name="Pinto D."/>
            <person name="Vollmers J."/>
            <person name="Rivas-Marin E."/>
            <person name="Kohn T."/>
            <person name="Peeters S.H."/>
            <person name="Heuer A."/>
            <person name="Rast P."/>
            <person name="Oberbeckmann S."/>
            <person name="Bunk B."/>
            <person name="Jeske O."/>
            <person name="Meyerdierks A."/>
            <person name="Storesund J.E."/>
            <person name="Kallscheuer N."/>
            <person name="Luecker S."/>
            <person name="Lage O.M."/>
            <person name="Pohl T."/>
            <person name="Merkel B.J."/>
            <person name="Hornburger P."/>
            <person name="Mueller R.-W."/>
            <person name="Bruemmer F."/>
            <person name="Labrenz M."/>
            <person name="Spormann A.M."/>
            <person name="Op den Camp H."/>
            <person name="Overmann J."/>
            <person name="Amann R."/>
            <person name="Jetten M.S.M."/>
            <person name="Mascher T."/>
            <person name="Medema M.H."/>
            <person name="Devos D.P."/>
            <person name="Kaster A.-K."/>
            <person name="Ovreas L."/>
            <person name="Rohde M."/>
            <person name="Galperin M.Y."/>
            <person name="Jogler C."/>
        </authorList>
    </citation>
    <scope>NUCLEOTIDE SEQUENCE [LARGE SCALE GENOMIC DNA]</scope>
    <source>
        <strain evidence="9 10">SV_7m_r</strain>
    </source>
</reference>
<evidence type="ECO:0000313" key="10">
    <source>
        <dbReference type="Proteomes" id="UP000315003"/>
    </source>
</evidence>
<proteinExistence type="inferred from homology"/>
<dbReference type="EMBL" id="CP036272">
    <property type="protein sequence ID" value="QDT58674.1"/>
    <property type="molecule type" value="Genomic_DNA"/>
</dbReference>
<evidence type="ECO:0000256" key="1">
    <source>
        <dbReference type="ARBA" id="ARBA00004651"/>
    </source>
</evidence>
<dbReference type="RefSeq" id="WP_145269973.1">
    <property type="nucleotide sequence ID" value="NZ_CP036272.1"/>
</dbReference>
<feature type="transmembrane region" description="Helical" evidence="7">
    <location>
        <begin position="204"/>
        <end position="221"/>
    </location>
</feature>
<dbReference type="InterPro" id="IPR000515">
    <property type="entry name" value="MetI-like"/>
</dbReference>
<dbReference type="Gene3D" id="1.10.3720.10">
    <property type="entry name" value="MetI-like"/>
    <property type="match status" value="1"/>
</dbReference>
<gene>
    <name evidence="9" type="primary">cmpB</name>
    <name evidence="9" type="ORF">SV7mr_11670</name>
</gene>
<evidence type="ECO:0000256" key="4">
    <source>
        <dbReference type="ARBA" id="ARBA00022692"/>
    </source>
</evidence>
<dbReference type="PROSITE" id="PS50928">
    <property type="entry name" value="ABC_TM1"/>
    <property type="match status" value="1"/>
</dbReference>
<keyword evidence="5 7" id="KW-1133">Transmembrane helix</keyword>
<dbReference type="CDD" id="cd06261">
    <property type="entry name" value="TM_PBP2"/>
    <property type="match status" value="1"/>
</dbReference>
<dbReference type="PANTHER" id="PTHR30151:SF7">
    <property type="entry name" value="NITRATE IMPORT PERMEASE PROTEIN NRTB"/>
    <property type="match status" value="1"/>
</dbReference>
<evidence type="ECO:0000256" key="6">
    <source>
        <dbReference type="ARBA" id="ARBA00023136"/>
    </source>
</evidence>
<keyword evidence="10" id="KW-1185">Reference proteome</keyword>
<keyword evidence="6 7" id="KW-0472">Membrane</keyword>
<keyword evidence="3" id="KW-1003">Cell membrane</keyword>
<evidence type="ECO:0000256" key="7">
    <source>
        <dbReference type="RuleBase" id="RU363032"/>
    </source>
</evidence>
<dbReference type="GO" id="GO:0005886">
    <property type="term" value="C:plasma membrane"/>
    <property type="evidence" value="ECO:0007669"/>
    <property type="project" value="UniProtKB-SubCell"/>
</dbReference>
<feature type="transmembrane region" description="Helical" evidence="7">
    <location>
        <begin position="227"/>
        <end position="248"/>
    </location>
</feature>
<accession>A0A517SRB6</accession>
<feature type="transmembrane region" description="Helical" evidence="7">
    <location>
        <begin position="331"/>
        <end position="351"/>
    </location>
</feature>
<organism evidence="9 10">
    <name type="scientific">Stieleria bergensis</name>
    <dbReference type="NCBI Taxonomy" id="2528025"/>
    <lineage>
        <taxon>Bacteria</taxon>
        <taxon>Pseudomonadati</taxon>
        <taxon>Planctomycetota</taxon>
        <taxon>Planctomycetia</taxon>
        <taxon>Pirellulales</taxon>
        <taxon>Pirellulaceae</taxon>
        <taxon>Stieleria</taxon>
    </lineage>
</organism>
<evidence type="ECO:0000313" key="9">
    <source>
        <dbReference type="EMBL" id="QDT58674.1"/>
    </source>
</evidence>
<sequence>MNWRAVGLKFCKVAGLPILEPFVRLVAGEDPKEQLKEIAKYILVPALAIAVFLGFWGLASKHIVANSVSLPGPVKTFSEGGKLISAHFDQKRLDAEARREKKIEAVQLMQKSAAAEKKAQTVSGQQKEMLLANAAVLKKRAVAAANYRPSSAPSFIDQIFNSLKTVAFGFIIATLIAVPLGVLCGMSPWFNAAITPLIQVFKPVSPLAWLPLAMLVILSLSSSGEPWLPIAFLTSAITVCLCSLWPTLVNTTLGVASVDQDYMNVAKVLRLSWSQQLYKIILPASLPLMFAGMRISLGVGWMVLIAADMLAQNPGLGKFVWDEYQNNSQVAIARIAFSVIVIVIGLIGLFLDRIMICLRNLVSFGNPQTA</sequence>
<dbReference type="InterPro" id="IPR035906">
    <property type="entry name" value="MetI-like_sf"/>
</dbReference>
<dbReference type="PANTHER" id="PTHR30151">
    <property type="entry name" value="ALKANE SULFONATE ABC TRANSPORTER-RELATED, MEMBRANE SUBUNIT"/>
    <property type="match status" value="1"/>
</dbReference>
<dbReference type="SUPFAM" id="SSF161098">
    <property type="entry name" value="MetI-like"/>
    <property type="match status" value="1"/>
</dbReference>
<evidence type="ECO:0000256" key="2">
    <source>
        <dbReference type="ARBA" id="ARBA00022448"/>
    </source>
</evidence>
<evidence type="ECO:0000256" key="3">
    <source>
        <dbReference type="ARBA" id="ARBA00022475"/>
    </source>
</evidence>
<feature type="transmembrane region" description="Helical" evidence="7">
    <location>
        <begin position="41"/>
        <end position="59"/>
    </location>
</feature>
<feature type="transmembrane region" description="Helical" evidence="7">
    <location>
        <begin position="280"/>
        <end position="311"/>
    </location>
</feature>
<comment type="similarity">
    <text evidence="7">Belongs to the binding-protein-dependent transport system permease family.</text>
</comment>
<keyword evidence="2 7" id="KW-0813">Transport</keyword>
<keyword evidence="4 7" id="KW-0812">Transmembrane</keyword>
<dbReference type="AlphaFoldDB" id="A0A517SRB6"/>
<feature type="transmembrane region" description="Helical" evidence="7">
    <location>
        <begin position="167"/>
        <end position="192"/>
    </location>
</feature>
<dbReference type="Pfam" id="PF00528">
    <property type="entry name" value="BPD_transp_1"/>
    <property type="match status" value="1"/>
</dbReference>
<feature type="domain" description="ABC transmembrane type-1" evidence="8">
    <location>
        <begin position="159"/>
        <end position="348"/>
    </location>
</feature>
<dbReference type="Proteomes" id="UP000315003">
    <property type="component" value="Chromosome"/>
</dbReference>